<comment type="function">
    <text evidence="5">Catalyzes the methylation of C-1 in cobalt-precorrin-5B to form cobalt-precorrin-6A.</text>
</comment>
<dbReference type="Gene3D" id="3.30.2110.10">
    <property type="entry name" value="CbiD-like"/>
    <property type="match status" value="1"/>
</dbReference>
<dbReference type="EC" id="2.1.1.195" evidence="5"/>
<dbReference type="SUPFAM" id="SSF111342">
    <property type="entry name" value="CbiD-like"/>
    <property type="match status" value="1"/>
</dbReference>
<accession>A0A3A3GGB4</accession>
<gene>
    <name evidence="5" type="primary">cbiD</name>
    <name evidence="6" type="ORF">DQX05_16015</name>
</gene>
<dbReference type="GO" id="GO:0032259">
    <property type="term" value="P:methylation"/>
    <property type="evidence" value="ECO:0007669"/>
    <property type="project" value="UniProtKB-KW"/>
</dbReference>
<comment type="similarity">
    <text evidence="5">Belongs to the CbiD family.</text>
</comment>
<evidence type="ECO:0000313" key="6">
    <source>
        <dbReference type="EMBL" id="RJG22752.1"/>
    </source>
</evidence>
<dbReference type="GO" id="GO:0043780">
    <property type="term" value="F:cobalt-precorrin-5B C1-methyltransferase activity"/>
    <property type="evidence" value="ECO:0007669"/>
    <property type="project" value="RHEA"/>
</dbReference>
<dbReference type="InterPro" id="IPR036074">
    <property type="entry name" value="CbiD_sf"/>
</dbReference>
<proteinExistence type="inferred from homology"/>
<dbReference type="PANTHER" id="PTHR35863">
    <property type="entry name" value="COBALT-PRECORRIN-5B C(1)-METHYLTRANSFERASE"/>
    <property type="match status" value="1"/>
</dbReference>
<keyword evidence="4 5" id="KW-0949">S-adenosyl-L-methionine</keyword>
<comment type="caution">
    <text evidence="6">The sequence shown here is derived from an EMBL/GenBank/DDBJ whole genome shotgun (WGS) entry which is preliminary data.</text>
</comment>
<name>A0A3A3GGB4_PANTH</name>
<keyword evidence="2 5" id="KW-0489">Methyltransferase</keyword>
<dbReference type="HAMAP" id="MF_00787">
    <property type="entry name" value="CbiD"/>
    <property type="match status" value="1"/>
</dbReference>
<dbReference type="PANTHER" id="PTHR35863:SF1">
    <property type="entry name" value="COBALT-PRECORRIN-5B C(1)-METHYLTRANSFERASE"/>
    <property type="match status" value="1"/>
</dbReference>
<evidence type="ECO:0000256" key="2">
    <source>
        <dbReference type="ARBA" id="ARBA00022603"/>
    </source>
</evidence>
<dbReference type="UniPathway" id="UPA00148">
    <property type="reaction ID" value="UER00227"/>
</dbReference>
<reference evidence="6 7" key="1">
    <citation type="submission" date="2018-09" db="EMBL/GenBank/DDBJ databases">
        <title>Paenibacillus SK2017-BO5.</title>
        <authorList>
            <person name="Piskunova J.V."/>
            <person name="Dubiley S.A."/>
            <person name="Severinov K.V."/>
        </authorList>
    </citation>
    <scope>NUCLEOTIDE SEQUENCE [LARGE SCALE GENOMIC DNA]</scope>
    <source>
        <strain evidence="6 7">BO5</strain>
    </source>
</reference>
<dbReference type="RefSeq" id="WP_119794562.1">
    <property type="nucleotide sequence ID" value="NZ_QYZD01000014.1"/>
</dbReference>
<evidence type="ECO:0000256" key="5">
    <source>
        <dbReference type="HAMAP-Rule" id="MF_00787"/>
    </source>
</evidence>
<protein>
    <recommendedName>
        <fullName evidence="5">Cobalt-precorrin-5B C(1)-methyltransferase</fullName>
        <ecNumber evidence="5">2.1.1.195</ecNumber>
    </recommendedName>
    <alternativeName>
        <fullName evidence="5">Cobalt-precorrin-6A synthase</fullName>
    </alternativeName>
</protein>
<evidence type="ECO:0000256" key="3">
    <source>
        <dbReference type="ARBA" id="ARBA00022679"/>
    </source>
</evidence>
<dbReference type="GO" id="GO:0019251">
    <property type="term" value="P:anaerobic cobalamin biosynthetic process"/>
    <property type="evidence" value="ECO:0007669"/>
    <property type="project" value="UniProtKB-UniRule"/>
</dbReference>
<keyword evidence="3 5" id="KW-0808">Transferase</keyword>
<evidence type="ECO:0000256" key="1">
    <source>
        <dbReference type="ARBA" id="ARBA00022573"/>
    </source>
</evidence>
<evidence type="ECO:0000313" key="7">
    <source>
        <dbReference type="Proteomes" id="UP000266177"/>
    </source>
</evidence>
<organism evidence="6 7">
    <name type="scientific">Paenibacillus thiaminolyticus</name>
    <name type="common">Bacillus thiaminolyticus</name>
    <dbReference type="NCBI Taxonomy" id="49283"/>
    <lineage>
        <taxon>Bacteria</taxon>
        <taxon>Bacillati</taxon>
        <taxon>Bacillota</taxon>
        <taxon>Bacilli</taxon>
        <taxon>Bacillales</taxon>
        <taxon>Paenibacillaceae</taxon>
        <taxon>Paenibacillus</taxon>
    </lineage>
</organism>
<evidence type="ECO:0000256" key="4">
    <source>
        <dbReference type="ARBA" id="ARBA00022691"/>
    </source>
</evidence>
<comment type="pathway">
    <text evidence="5">Cofactor biosynthesis; adenosylcobalamin biosynthesis; cob(II)yrinate a,c-diamide from sirohydrochlorin (anaerobic route): step 6/10.</text>
</comment>
<keyword evidence="1 5" id="KW-0169">Cobalamin biosynthesis</keyword>
<dbReference type="OrthoDB" id="6439987at2"/>
<dbReference type="Pfam" id="PF01888">
    <property type="entry name" value="CbiD"/>
    <property type="match status" value="1"/>
</dbReference>
<sequence>MADYVYYEGKKLRKGYTTGTCAAAAAKAAAAMIVTQEKSAGVTIITPNGTTLQLPVDKQQFDRHTATAAVQKDGGDDIDATHGMWIFAQVTLNASGEIRIDGGQGIGRVTQRGIAVPIGEAAINPVPRRMITAAVREEIGLDRGADVVIFAPEGEERAERTMNSRLGIIGGISILGTTGIVTPMSDEGWKQSLSIELEMKKAQGFRKIILVPGNYGERFVEEQLGIDGKYVVSMSNFVGYMLKETQRLAFEHVLMVGHFGKLIKVSAGIFTTYSKDADARAEILVANLALAGAPLPLLQQIAACATTEAAGEIMVAEGYGEVFQTITDKVKQRAEQFLKYSKPAVDIDVITFSTDRGMLASTCDISTIKEAWP</sequence>
<dbReference type="AlphaFoldDB" id="A0A3A3GGB4"/>
<dbReference type="InterPro" id="IPR002748">
    <property type="entry name" value="CbiD"/>
</dbReference>
<dbReference type="Proteomes" id="UP000266177">
    <property type="component" value="Unassembled WGS sequence"/>
</dbReference>
<dbReference type="NCBIfam" id="TIGR00312">
    <property type="entry name" value="cbiD"/>
    <property type="match status" value="1"/>
</dbReference>
<comment type="catalytic activity">
    <reaction evidence="5">
        <text>Co-precorrin-5B + S-adenosyl-L-methionine = Co-precorrin-6A + S-adenosyl-L-homocysteine</text>
        <dbReference type="Rhea" id="RHEA:26285"/>
        <dbReference type="ChEBI" id="CHEBI:57856"/>
        <dbReference type="ChEBI" id="CHEBI:59789"/>
        <dbReference type="ChEBI" id="CHEBI:60063"/>
        <dbReference type="ChEBI" id="CHEBI:60064"/>
        <dbReference type="EC" id="2.1.1.195"/>
    </reaction>
</comment>
<dbReference type="EMBL" id="QYZD01000014">
    <property type="protein sequence ID" value="RJG22752.1"/>
    <property type="molecule type" value="Genomic_DNA"/>
</dbReference>
<dbReference type="PIRSF" id="PIRSF026782">
    <property type="entry name" value="CbiD"/>
    <property type="match status" value="1"/>
</dbReference>